<organism evidence="1 2">
    <name type="scientific">Pneumocystis oryctolagi</name>
    <dbReference type="NCBI Taxonomy" id="42067"/>
    <lineage>
        <taxon>Eukaryota</taxon>
        <taxon>Fungi</taxon>
        <taxon>Dikarya</taxon>
        <taxon>Ascomycota</taxon>
        <taxon>Taphrinomycotina</taxon>
        <taxon>Pneumocystomycetes</taxon>
        <taxon>Pneumocystaceae</taxon>
        <taxon>Pneumocystis</taxon>
    </lineage>
</organism>
<protein>
    <submittedName>
        <fullName evidence="1">Uncharacterized protein</fullName>
    </submittedName>
</protein>
<sequence length="377" mass="43620">MNFQLEPVDLKRDREFSQVMHGSDARDKRGIFAIFSKNKKAQKIAFDSYFGFWGDKYLDKKDDIYQQDRLRSYATLTRHYYNLVTDFYEYGWSPSFHFCRFSRDEPFLKAIARHEHYLASHACIREDETVLDIGCGVGGPAFEICIFTNANITGLNNNDYQIERAKVYTEKKGLSEKLNFVKGDFMQMPFDDNYFDKVYSIEATVHAPSLEGVYKEAYRVLKPGGIFAFYEWVLLDKYDATNPEHRKIAYGIEIGSSIPKLFKVNESETALKNAGFDIVYSEDLSAKNDETPWYYLLDSDFTKARSFRDFFVIARMTWLGRLLIGLFLNLMEFIGIAPKGSKKVNDVLLIAADALVDAGKQQLFSPMQMWICKKPLI</sequence>
<accession>A0ACB7CAK9</accession>
<reference evidence="1 2" key="1">
    <citation type="journal article" date="2021" name="Commun. Biol.">
        <title>Genomic insights into the host specific adaptation of the Pneumocystis genus.</title>
        <authorList>
            <person name="Cisse O.H."/>
            <person name="Ma L."/>
            <person name="Dekker J.P."/>
            <person name="Khil P.P."/>
            <person name="Youn J.-H."/>
            <person name="Brenchley J.M."/>
            <person name="Blair R."/>
            <person name="Pahar B."/>
            <person name="Chabe M."/>
            <person name="Van Rompay K.K.A."/>
            <person name="Keesler R."/>
            <person name="Sukura A."/>
            <person name="Hirsch V."/>
            <person name="Kutty G."/>
            <person name="Liu Y."/>
            <person name="Peng L."/>
            <person name="Chen J."/>
            <person name="Song J."/>
            <person name="Weissenbacher-Lang C."/>
            <person name="Xu J."/>
            <person name="Upham N.S."/>
            <person name="Stajich J.E."/>
            <person name="Cuomo C.A."/>
            <person name="Cushion M.T."/>
            <person name="Kovacs J.A."/>
        </authorList>
    </citation>
    <scope>NUCLEOTIDE SEQUENCE [LARGE SCALE GENOMIC DNA]</scope>
    <source>
        <strain evidence="1 2">RABM</strain>
    </source>
</reference>
<evidence type="ECO:0000313" key="1">
    <source>
        <dbReference type="EMBL" id="KAG4304087.1"/>
    </source>
</evidence>
<evidence type="ECO:0000313" key="2">
    <source>
        <dbReference type="Proteomes" id="UP000768646"/>
    </source>
</evidence>
<proteinExistence type="predicted"/>
<gene>
    <name evidence="1" type="ORF">PORY_002451</name>
</gene>
<comment type="caution">
    <text evidence="1">The sequence shown here is derived from an EMBL/GenBank/DDBJ whole genome shotgun (WGS) entry which is preliminary data.</text>
</comment>
<keyword evidence="2" id="KW-1185">Reference proteome</keyword>
<dbReference type="EMBL" id="JABTEG010000011">
    <property type="protein sequence ID" value="KAG4304087.1"/>
    <property type="molecule type" value="Genomic_DNA"/>
</dbReference>
<name>A0ACB7CAK9_9ASCO</name>
<dbReference type="Proteomes" id="UP000768646">
    <property type="component" value="Unassembled WGS sequence"/>
</dbReference>